<keyword evidence="1" id="KW-0472">Membrane</keyword>
<accession>A0ABW0K043</accession>
<evidence type="ECO:0008006" key="4">
    <source>
        <dbReference type="Google" id="ProtNLM"/>
    </source>
</evidence>
<dbReference type="Proteomes" id="UP001596018">
    <property type="component" value="Unassembled WGS sequence"/>
</dbReference>
<comment type="caution">
    <text evidence="2">The sequence shown here is derived from an EMBL/GenBank/DDBJ whole genome shotgun (WGS) entry which is preliminary data.</text>
</comment>
<organism evidence="2 3">
    <name type="scientific">Rhodanobacter ginsenosidimutans</name>
    <dbReference type="NCBI Taxonomy" id="490571"/>
    <lineage>
        <taxon>Bacteria</taxon>
        <taxon>Pseudomonadati</taxon>
        <taxon>Pseudomonadota</taxon>
        <taxon>Gammaproteobacteria</taxon>
        <taxon>Lysobacterales</taxon>
        <taxon>Rhodanobacteraceae</taxon>
        <taxon>Rhodanobacter</taxon>
    </lineage>
</organism>
<feature type="transmembrane region" description="Helical" evidence="1">
    <location>
        <begin position="12"/>
        <end position="30"/>
    </location>
</feature>
<dbReference type="EMBL" id="JBHSMM010000007">
    <property type="protein sequence ID" value="MFC5441568.1"/>
    <property type="molecule type" value="Genomic_DNA"/>
</dbReference>
<proteinExistence type="predicted"/>
<keyword evidence="1" id="KW-1133">Transmembrane helix</keyword>
<reference evidence="3" key="1">
    <citation type="journal article" date="2019" name="Int. J. Syst. Evol. Microbiol.">
        <title>The Global Catalogue of Microorganisms (GCM) 10K type strain sequencing project: providing services to taxonomists for standard genome sequencing and annotation.</title>
        <authorList>
            <consortium name="The Broad Institute Genomics Platform"/>
            <consortium name="The Broad Institute Genome Sequencing Center for Infectious Disease"/>
            <person name="Wu L."/>
            <person name="Ma J."/>
        </authorList>
    </citation>
    <scope>NUCLEOTIDE SEQUENCE [LARGE SCALE GENOMIC DNA]</scope>
    <source>
        <strain evidence="3">KACC 12822</strain>
    </source>
</reference>
<sequence>MSQPPFYPRRIQLTVAFQMLALATIAYVSLSTTYSAYPLAIPILTVIAVLGMKWAAPKLPPGQAALVGLTVLAIHFLLDWIITALGQPLLIYLGDLIVSVVCVGYFGSRWVKQGYIPSASNFWP</sequence>
<evidence type="ECO:0000313" key="3">
    <source>
        <dbReference type="Proteomes" id="UP001596018"/>
    </source>
</evidence>
<protein>
    <recommendedName>
        <fullName evidence="4">DUF2069 domain-containing protein</fullName>
    </recommendedName>
</protein>
<keyword evidence="3" id="KW-1185">Reference proteome</keyword>
<feature type="transmembrane region" description="Helical" evidence="1">
    <location>
        <begin position="36"/>
        <end position="52"/>
    </location>
</feature>
<evidence type="ECO:0000256" key="1">
    <source>
        <dbReference type="SAM" id="Phobius"/>
    </source>
</evidence>
<feature type="transmembrane region" description="Helical" evidence="1">
    <location>
        <begin position="64"/>
        <end position="83"/>
    </location>
</feature>
<evidence type="ECO:0000313" key="2">
    <source>
        <dbReference type="EMBL" id="MFC5441568.1"/>
    </source>
</evidence>
<name>A0ABW0K043_9GAMM</name>
<feature type="transmembrane region" description="Helical" evidence="1">
    <location>
        <begin position="89"/>
        <end position="107"/>
    </location>
</feature>
<dbReference type="RefSeq" id="WP_377342219.1">
    <property type="nucleotide sequence ID" value="NZ_JALBWS010000007.1"/>
</dbReference>
<keyword evidence="1" id="KW-0812">Transmembrane</keyword>
<gene>
    <name evidence="2" type="ORF">ACFPK0_16265</name>
</gene>